<keyword evidence="4" id="KW-1185">Reference proteome</keyword>
<feature type="compositionally biased region" description="Low complexity" evidence="2">
    <location>
        <begin position="137"/>
        <end position="154"/>
    </location>
</feature>
<feature type="compositionally biased region" description="Low complexity" evidence="2">
    <location>
        <begin position="99"/>
        <end position="120"/>
    </location>
</feature>
<feature type="compositionally biased region" description="Low complexity" evidence="2">
    <location>
        <begin position="12"/>
        <end position="33"/>
    </location>
</feature>
<reference evidence="3" key="1">
    <citation type="journal article" date="2023" name="Mol. Phylogenet. Evol.">
        <title>Genome-scale phylogeny and comparative genomics of the fungal order Sordariales.</title>
        <authorList>
            <person name="Hensen N."/>
            <person name="Bonometti L."/>
            <person name="Westerberg I."/>
            <person name="Brannstrom I.O."/>
            <person name="Guillou S."/>
            <person name="Cros-Aarteil S."/>
            <person name="Calhoun S."/>
            <person name="Haridas S."/>
            <person name="Kuo A."/>
            <person name="Mondo S."/>
            <person name="Pangilinan J."/>
            <person name="Riley R."/>
            <person name="LaButti K."/>
            <person name="Andreopoulos B."/>
            <person name="Lipzen A."/>
            <person name="Chen C."/>
            <person name="Yan M."/>
            <person name="Daum C."/>
            <person name="Ng V."/>
            <person name="Clum A."/>
            <person name="Steindorff A."/>
            <person name="Ohm R.A."/>
            <person name="Martin F."/>
            <person name="Silar P."/>
            <person name="Natvig D.O."/>
            <person name="Lalanne C."/>
            <person name="Gautier V."/>
            <person name="Ament-Velasquez S.L."/>
            <person name="Kruys A."/>
            <person name="Hutchinson M.I."/>
            <person name="Powell A.J."/>
            <person name="Barry K."/>
            <person name="Miller A.N."/>
            <person name="Grigoriev I.V."/>
            <person name="Debuchy R."/>
            <person name="Gladieux P."/>
            <person name="Hiltunen Thoren M."/>
            <person name="Johannesson H."/>
        </authorList>
    </citation>
    <scope>NUCLEOTIDE SEQUENCE</scope>
    <source>
        <strain evidence="3">CBS 103.79</strain>
    </source>
</reference>
<accession>A0AAN6MHU8</accession>
<gene>
    <name evidence="3" type="ORF">C8A05DRAFT_35910</name>
</gene>
<name>A0AAN6MHU8_9PEZI</name>
<evidence type="ECO:0000313" key="3">
    <source>
        <dbReference type="EMBL" id="KAK3900446.1"/>
    </source>
</evidence>
<reference evidence="3" key="2">
    <citation type="submission" date="2023-05" db="EMBL/GenBank/DDBJ databases">
        <authorList>
            <consortium name="Lawrence Berkeley National Laboratory"/>
            <person name="Steindorff A."/>
            <person name="Hensen N."/>
            <person name="Bonometti L."/>
            <person name="Westerberg I."/>
            <person name="Brannstrom I.O."/>
            <person name="Guillou S."/>
            <person name="Cros-Aarteil S."/>
            <person name="Calhoun S."/>
            <person name="Haridas S."/>
            <person name="Kuo A."/>
            <person name="Mondo S."/>
            <person name="Pangilinan J."/>
            <person name="Riley R."/>
            <person name="Labutti K."/>
            <person name="Andreopoulos B."/>
            <person name="Lipzen A."/>
            <person name="Chen C."/>
            <person name="Yanf M."/>
            <person name="Daum C."/>
            <person name="Ng V."/>
            <person name="Clum A."/>
            <person name="Ohm R."/>
            <person name="Martin F."/>
            <person name="Silar P."/>
            <person name="Natvig D."/>
            <person name="Lalanne C."/>
            <person name="Gautier V."/>
            <person name="Ament-Velasquez S.L."/>
            <person name="Kruys A."/>
            <person name="Hutchinson M.I."/>
            <person name="Powell A.J."/>
            <person name="Barry K."/>
            <person name="Miller A.N."/>
            <person name="Grigoriev I.V."/>
            <person name="Debuchy R."/>
            <person name="Gladieux P."/>
            <person name="Thoren M.H."/>
            <person name="Johannesson H."/>
        </authorList>
    </citation>
    <scope>NUCLEOTIDE SEQUENCE</scope>
    <source>
        <strain evidence="3">CBS 103.79</strain>
    </source>
</reference>
<comment type="caution">
    <text evidence="3">The sequence shown here is derived from an EMBL/GenBank/DDBJ whole genome shotgun (WGS) entry which is preliminary data.</text>
</comment>
<feature type="region of interest" description="Disordered" evidence="2">
    <location>
        <begin position="12"/>
        <end position="155"/>
    </location>
</feature>
<protein>
    <submittedName>
        <fullName evidence="3">Uncharacterized protein</fullName>
    </submittedName>
</protein>
<proteinExistence type="predicted"/>
<evidence type="ECO:0000313" key="4">
    <source>
        <dbReference type="Proteomes" id="UP001303889"/>
    </source>
</evidence>
<sequence>MAFTWESLYSFFSPPASRNSSPSLLSSAFFKSPDSTTTDNIHSKQTDLPMPPTSAFTAAAGSVGGAPLPSPAESTVSSLAAPSERDFLPSPASPYTHRTPSLSTTSTNTTASADSQQQSAVHNQPEAHPAGPQRTNTTPATTAPAPAPPRRSATNVVALDTMSRDFPKPAHEPSLDELLARPPGKWSLGHYVKNARPRRDAAAATAARAEEEARRFEEAKRELRRAKEEIEGLRA</sequence>
<feature type="coiled-coil region" evidence="1">
    <location>
        <begin position="199"/>
        <end position="233"/>
    </location>
</feature>
<dbReference type="Proteomes" id="UP001303889">
    <property type="component" value="Unassembled WGS sequence"/>
</dbReference>
<dbReference type="AlphaFoldDB" id="A0AAN6MHU8"/>
<dbReference type="EMBL" id="MU855670">
    <property type="protein sequence ID" value="KAK3900446.1"/>
    <property type="molecule type" value="Genomic_DNA"/>
</dbReference>
<keyword evidence="1" id="KW-0175">Coiled coil</keyword>
<evidence type="ECO:0000256" key="1">
    <source>
        <dbReference type="SAM" id="Coils"/>
    </source>
</evidence>
<organism evidence="3 4">
    <name type="scientific">Staphylotrichum tortipilum</name>
    <dbReference type="NCBI Taxonomy" id="2831512"/>
    <lineage>
        <taxon>Eukaryota</taxon>
        <taxon>Fungi</taxon>
        <taxon>Dikarya</taxon>
        <taxon>Ascomycota</taxon>
        <taxon>Pezizomycotina</taxon>
        <taxon>Sordariomycetes</taxon>
        <taxon>Sordariomycetidae</taxon>
        <taxon>Sordariales</taxon>
        <taxon>Chaetomiaceae</taxon>
        <taxon>Staphylotrichum</taxon>
    </lineage>
</organism>
<evidence type="ECO:0000256" key="2">
    <source>
        <dbReference type="SAM" id="MobiDB-lite"/>
    </source>
</evidence>